<feature type="domain" description="Importin N-terminal" evidence="10">
    <location>
        <begin position="24"/>
        <end position="94"/>
    </location>
</feature>
<dbReference type="PANTHER" id="PTHR15952">
    <property type="entry name" value="EXPORTIN-T/LOS1"/>
    <property type="match status" value="1"/>
</dbReference>
<dbReference type="OrthoDB" id="26399at2759"/>
<evidence type="ECO:0000256" key="1">
    <source>
        <dbReference type="ARBA" id="ARBA00004496"/>
    </source>
</evidence>
<dbReference type="GO" id="GO:0016363">
    <property type="term" value="C:nuclear matrix"/>
    <property type="evidence" value="ECO:0007669"/>
    <property type="project" value="TreeGrafter"/>
</dbReference>
<evidence type="ECO:0000256" key="6">
    <source>
        <dbReference type="ARBA" id="ARBA00022555"/>
    </source>
</evidence>
<reference evidence="12" key="1">
    <citation type="journal article" date="2018" name="Nat. Microbiol.">
        <title>Leveraging single-cell genomics to expand the fungal tree of life.</title>
        <authorList>
            <person name="Ahrendt S.R."/>
            <person name="Quandt C.A."/>
            <person name="Ciobanu D."/>
            <person name="Clum A."/>
            <person name="Salamov A."/>
            <person name="Andreopoulos B."/>
            <person name="Cheng J.F."/>
            <person name="Woyke T."/>
            <person name="Pelin A."/>
            <person name="Henrissat B."/>
            <person name="Reynolds N.K."/>
            <person name="Benny G.L."/>
            <person name="Smith M.E."/>
            <person name="James T.Y."/>
            <person name="Grigoriev I.V."/>
        </authorList>
    </citation>
    <scope>NUCLEOTIDE SEQUENCE [LARGE SCALE GENOMIC DNA]</scope>
    <source>
        <strain evidence="12">ATCC 52028</strain>
    </source>
</reference>
<dbReference type="Gene3D" id="1.25.10.10">
    <property type="entry name" value="Leucine-rich Repeat Variant"/>
    <property type="match status" value="1"/>
</dbReference>
<organism evidence="11 12">
    <name type="scientific">Caulochytrium protostelioides</name>
    <dbReference type="NCBI Taxonomy" id="1555241"/>
    <lineage>
        <taxon>Eukaryota</taxon>
        <taxon>Fungi</taxon>
        <taxon>Fungi incertae sedis</taxon>
        <taxon>Chytridiomycota</taxon>
        <taxon>Chytridiomycota incertae sedis</taxon>
        <taxon>Chytridiomycetes</taxon>
        <taxon>Caulochytriales</taxon>
        <taxon>Caulochytriaceae</taxon>
        <taxon>Caulochytrium</taxon>
    </lineage>
</organism>
<dbReference type="InterPro" id="IPR013598">
    <property type="entry name" value="Exportin-1/Importin-b-like"/>
</dbReference>
<keyword evidence="12" id="KW-1185">Reference proteome</keyword>
<comment type="function">
    <text evidence="9">tRNA nucleus export receptor which facilitates tRNA translocation across the nuclear pore complex.</text>
</comment>
<dbReference type="AlphaFoldDB" id="A0A4P9XBC9"/>
<evidence type="ECO:0000256" key="4">
    <source>
        <dbReference type="ARBA" id="ARBA00022448"/>
    </source>
</evidence>
<feature type="non-terminal residue" evidence="11">
    <location>
        <position position="1028"/>
    </location>
</feature>
<evidence type="ECO:0000256" key="8">
    <source>
        <dbReference type="ARBA" id="ARBA00023242"/>
    </source>
</evidence>
<dbReference type="SMART" id="SM00913">
    <property type="entry name" value="IBN_N"/>
    <property type="match status" value="1"/>
</dbReference>
<dbReference type="Pfam" id="PF19282">
    <property type="entry name" value="Exportin-T"/>
    <property type="match status" value="1"/>
</dbReference>
<dbReference type="InterPro" id="IPR045546">
    <property type="entry name" value="Exportin-T_C"/>
</dbReference>
<evidence type="ECO:0000256" key="7">
    <source>
        <dbReference type="ARBA" id="ARBA00022884"/>
    </source>
</evidence>
<dbReference type="STRING" id="1555241.A0A4P9XBC9"/>
<keyword evidence="7 9" id="KW-0694">RNA-binding</keyword>
<dbReference type="PANTHER" id="PTHR15952:SF11">
    <property type="entry name" value="EXPORTIN-T"/>
    <property type="match status" value="1"/>
</dbReference>
<keyword evidence="4 9" id="KW-0813">Transport</keyword>
<dbReference type="GO" id="GO:0071528">
    <property type="term" value="P:tRNA re-export from nucleus"/>
    <property type="evidence" value="ECO:0007669"/>
    <property type="project" value="UniProtKB-UniRule"/>
</dbReference>
<protein>
    <recommendedName>
        <fullName evidence="3 9">Exportin-T</fullName>
    </recommendedName>
    <alternativeName>
        <fullName evidence="9">Exportin(tRNA)</fullName>
    </alternativeName>
    <alternativeName>
        <fullName evidence="9">tRNA exportin</fullName>
    </alternativeName>
</protein>
<dbReference type="EMBL" id="ML014144">
    <property type="protein sequence ID" value="RKP02401.1"/>
    <property type="molecule type" value="Genomic_DNA"/>
</dbReference>
<dbReference type="Proteomes" id="UP000274922">
    <property type="component" value="Unassembled WGS sequence"/>
</dbReference>
<evidence type="ECO:0000256" key="9">
    <source>
        <dbReference type="RuleBase" id="RU366037"/>
    </source>
</evidence>
<dbReference type="InterPro" id="IPR001494">
    <property type="entry name" value="Importin-beta_N"/>
</dbReference>
<keyword evidence="6 9" id="KW-0820">tRNA-binding</keyword>
<dbReference type="GO" id="GO:0005643">
    <property type="term" value="C:nuclear pore"/>
    <property type="evidence" value="ECO:0007669"/>
    <property type="project" value="TreeGrafter"/>
</dbReference>
<gene>
    <name evidence="11" type="ORF">CXG81DRAFT_4251</name>
</gene>
<dbReference type="GO" id="GO:0031267">
    <property type="term" value="F:small GTPase binding"/>
    <property type="evidence" value="ECO:0007669"/>
    <property type="project" value="InterPro"/>
</dbReference>
<comment type="similarity">
    <text evidence="2 9">Belongs to the exportin family.</text>
</comment>
<dbReference type="InterPro" id="IPR016024">
    <property type="entry name" value="ARM-type_fold"/>
</dbReference>
<keyword evidence="5 9" id="KW-0963">Cytoplasm</keyword>
<sequence length="1028" mass="114037">MEELERAVSVALSPQADPQFKQQATQYCEQVRTSPDGWRTCLQLFTRMQPQPAETQVRFICLQILQDVVRNQSDRQTPEERAFLRQTLWQWLTTCLRPSEPAFLKNRLANLLLVMAVHHPQEWPGFFDDMMRLVSDPPQPTPGGSNNMYVDIFLRVALDVEEEVVSSLVVRTPEQLARNMAFKDAMREKAIGPWIQILYQTLAGSAHQPEIPALCLRALATYIPWIDIQLIDQPHLLRLLFELCQLEAYRNDALQCLIEIVHKGMKPAAKVALILRLKFIPFATQLVAQEPDDEILTYVERIAKFVNAQGEELLKAWNDAAQAIALHETDMQAVLFVSYQAITELLPIGIELLTHSFDETSAAVLPFLNAYTTLMKRLARIAGTHPTSNAQLRGSNAPAWRALLGALLTKMRYDPAQAYGVGGGASEEQAEFLELRKELRIAFDAMGVIDEPLFMDVVLGAIHRTLDRALATAPTALHWTDAEHALYLLYTVPETFRIPLNFSPSHATAAAAASARFSEPFAPLWTKLLSSHLITHPHPAVALMYFENVTRYAAFFEVHHDQPLLQVLHEFVGATGLHHALPAVRCRINYLFLRCVRMWRNRLVPIAPDLLVAIHDLLTIDPPTASATAAAAAASSSSAAAATPVPTGAASSGLNTATGNTSSPSSTLFDSQLYLFESVGVLIALDNVPISKQVELLRAALTPSMTAIAAHVESGAFRREPAAAPADPNDQVLQCPQTLHLHRLLMSMGSVFQGFPSWDVMERVVTRSDSADQLAALCQQILDQMLIGLNQASDRGLIREAIRSTFKRMTASLGPAVLYHIEPFLSAGLIAADSVPDMLDLLPFIGMIVFRFKASLTDTLAKLYLPLLHRLHFLLRRPPAGTDELVEQTELKRAYLTFFGNIFMADMENVLVMGENGGELMAVIEILEAIALDPADGTIQKMAFNILNRMILAWLDQTDGTPLPGFDAVVKNQIIPVLFRALLNPRLRLGDGVTLVVLSEMSAIHRHLLMCLGWAYLSYLQDTMFPAL</sequence>
<evidence type="ECO:0000256" key="3">
    <source>
        <dbReference type="ARBA" id="ARBA00018928"/>
    </source>
</evidence>
<evidence type="ECO:0000313" key="11">
    <source>
        <dbReference type="EMBL" id="RKP02401.1"/>
    </source>
</evidence>
<name>A0A4P9XBC9_9FUNG</name>
<dbReference type="InterPro" id="IPR040017">
    <property type="entry name" value="XPOT"/>
</dbReference>
<dbReference type="GO" id="GO:0006886">
    <property type="term" value="P:intracellular protein transport"/>
    <property type="evidence" value="ECO:0007669"/>
    <property type="project" value="InterPro"/>
</dbReference>
<accession>A0A4P9XBC9</accession>
<evidence type="ECO:0000256" key="2">
    <source>
        <dbReference type="ARBA" id="ARBA00009466"/>
    </source>
</evidence>
<dbReference type="SUPFAM" id="SSF48371">
    <property type="entry name" value="ARM repeat"/>
    <property type="match status" value="1"/>
</dbReference>
<dbReference type="GO" id="GO:0000049">
    <property type="term" value="F:tRNA binding"/>
    <property type="evidence" value="ECO:0007669"/>
    <property type="project" value="UniProtKB-UniRule"/>
</dbReference>
<comment type="subcellular location">
    <subcellularLocation>
        <location evidence="1 9">Cytoplasm</location>
    </subcellularLocation>
    <subcellularLocation>
        <location evidence="9">Nucleus</location>
    </subcellularLocation>
    <text evidence="9">Shuttles between the nucleus and the cytoplasm.</text>
</comment>
<proteinExistence type="inferred from homology"/>
<dbReference type="Pfam" id="PF08389">
    <property type="entry name" value="Xpo1"/>
    <property type="match status" value="1"/>
</dbReference>
<evidence type="ECO:0000256" key="5">
    <source>
        <dbReference type="ARBA" id="ARBA00022490"/>
    </source>
</evidence>
<dbReference type="InterPro" id="IPR011989">
    <property type="entry name" value="ARM-like"/>
</dbReference>
<evidence type="ECO:0000259" key="10">
    <source>
        <dbReference type="SMART" id="SM00913"/>
    </source>
</evidence>
<evidence type="ECO:0000313" key="12">
    <source>
        <dbReference type="Proteomes" id="UP000274922"/>
    </source>
</evidence>
<dbReference type="GO" id="GO:0005737">
    <property type="term" value="C:cytoplasm"/>
    <property type="evidence" value="ECO:0007669"/>
    <property type="project" value="UniProtKB-SubCell"/>
</dbReference>
<keyword evidence="8 9" id="KW-0539">Nucleus</keyword>